<sequence length="68" mass="7668">MTSTFAEVQRAPKATKRRAAHRARIDKAPEGRRREMQVLAWLRSELANGGSLDDLISFIDSMNAKAIR</sequence>
<gene>
    <name evidence="2" type="ORF">Dfulv_17020</name>
</gene>
<proteinExistence type="predicted"/>
<dbReference type="RefSeq" id="WP_259864176.1">
    <property type="nucleotide sequence ID" value="NZ_BAAAST010000197.1"/>
</dbReference>
<reference evidence="2" key="1">
    <citation type="submission" date="2021-04" db="EMBL/GenBank/DDBJ databases">
        <authorList>
            <person name="Hartkoorn R.C."/>
            <person name="Beaudoing E."/>
            <person name="Hot D."/>
        </authorList>
    </citation>
    <scope>NUCLEOTIDE SEQUENCE</scope>
    <source>
        <strain evidence="2">NRRL B-16292</strain>
    </source>
</reference>
<evidence type="ECO:0000313" key="3">
    <source>
        <dbReference type="Proteomes" id="UP001059617"/>
    </source>
</evidence>
<evidence type="ECO:0000256" key="1">
    <source>
        <dbReference type="SAM" id="MobiDB-lite"/>
    </source>
</evidence>
<organism evidence="2 3">
    <name type="scientific">Dactylosporangium fulvum</name>
    <dbReference type="NCBI Taxonomy" id="53359"/>
    <lineage>
        <taxon>Bacteria</taxon>
        <taxon>Bacillati</taxon>
        <taxon>Actinomycetota</taxon>
        <taxon>Actinomycetes</taxon>
        <taxon>Micromonosporales</taxon>
        <taxon>Micromonosporaceae</taxon>
        <taxon>Dactylosporangium</taxon>
    </lineage>
</organism>
<reference evidence="2" key="2">
    <citation type="submission" date="2022-09" db="EMBL/GenBank/DDBJ databases">
        <title>Biosynthetic gene clusters of Dactylosporangioum fulvum.</title>
        <authorList>
            <person name="Caradec T."/>
        </authorList>
    </citation>
    <scope>NUCLEOTIDE SEQUENCE</scope>
    <source>
        <strain evidence="2">NRRL B-16292</strain>
    </source>
</reference>
<name>A0ABY5W9G1_9ACTN</name>
<dbReference type="Proteomes" id="UP001059617">
    <property type="component" value="Chromosome"/>
</dbReference>
<evidence type="ECO:0000313" key="2">
    <source>
        <dbReference type="EMBL" id="UWP85849.1"/>
    </source>
</evidence>
<keyword evidence="3" id="KW-1185">Reference proteome</keyword>
<feature type="region of interest" description="Disordered" evidence="1">
    <location>
        <begin position="1"/>
        <end position="29"/>
    </location>
</feature>
<accession>A0ABY5W9G1</accession>
<feature type="compositionally biased region" description="Basic residues" evidence="1">
    <location>
        <begin position="13"/>
        <end position="22"/>
    </location>
</feature>
<protein>
    <submittedName>
        <fullName evidence="2">Uncharacterized protein</fullName>
    </submittedName>
</protein>
<dbReference type="EMBL" id="CP073720">
    <property type="protein sequence ID" value="UWP85849.1"/>
    <property type="molecule type" value="Genomic_DNA"/>
</dbReference>